<proteinExistence type="predicted"/>
<dbReference type="InterPro" id="IPR050256">
    <property type="entry name" value="Glycosyltransferase_2"/>
</dbReference>
<gene>
    <name evidence="2" type="ORF">COT66_00980</name>
</gene>
<dbReference type="InterPro" id="IPR001173">
    <property type="entry name" value="Glyco_trans_2-like"/>
</dbReference>
<dbReference type="Proteomes" id="UP000231214">
    <property type="component" value="Unassembled WGS sequence"/>
</dbReference>
<dbReference type="CDD" id="cd04179">
    <property type="entry name" value="DPM_DPG-synthase_like"/>
    <property type="match status" value="1"/>
</dbReference>
<dbReference type="PANTHER" id="PTHR48090">
    <property type="entry name" value="UNDECAPRENYL-PHOSPHATE 4-DEOXY-4-FORMAMIDO-L-ARABINOSE TRANSFERASE-RELATED"/>
    <property type="match status" value="1"/>
</dbReference>
<dbReference type="InterPro" id="IPR029044">
    <property type="entry name" value="Nucleotide-diphossugar_trans"/>
</dbReference>
<comment type="caution">
    <text evidence="2">The sequence shown here is derived from an EMBL/GenBank/DDBJ whole genome shotgun (WGS) entry which is preliminary data.</text>
</comment>
<reference evidence="3" key="1">
    <citation type="submission" date="2017-09" db="EMBL/GenBank/DDBJ databases">
        <title>Depth-based differentiation of microbial function through sediment-hosted aquifers and enrichment of novel symbionts in the deep terrestrial subsurface.</title>
        <authorList>
            <person name="Probst A.J."/>
            <person name="Ladd B."/>
            <person name="Jarett J.K."/>
            <person name="Geller-Mcgrath D.E."/>
            <person name="Sieber C.M.K."/>
            <person name="Emerson J.B."/>
            <person name="Anantharaman K."/>
            <person name="Thomas B.C."/>
            <person name="Malmstrom R."/>
            <person name="Stieglmeier M."/>
            <person name="Klingl A."/>
            <person name="Woyke T."/>
            <person name="Ryan C.M."/>
            <person name="Banfield J.F."/>
        </authorList>
    </citation>
    <scope>NUCLEOTIDE SEQUENCE [LARGE SCALE GENOMIC DNA]</scope>
</reference>
<name>A0A2M6XB37_9BACT</name>
<protein>
    <submittedName>
        <fullName evidence="2">Glycosyl transferase</fullName>
    </submittedName>
</protein>
<feature type="non-terminal residue" evidence="2">
    <location>
        <position position="1"/>
    </location>
</feature>
<keyword evidence="2" id="KW-0808">Transferase</keyword>
<dbReference type="PANTHER" id="PTHR48090:SF7">
    <property type="entry name" value="RFBJ PROTEIN"/>
    <property type="match status" value="1"/>
</dbReference>
<sequence length="247" mass="27983">GRGINRFLAPLPILHRFCLVNDAVFQKTVHFKPLSVSVVVPARNEAGNIQGILKKIPPMGVKTEVIFVEGHSRDQTVAAIKQEIKNYRGPLRLSFYRQKGKGKADAVRLGFTKAKNELLMVLDADLSVAPAELPKFYQAIANGRGELIMGSRLVYPLEKGAMRFLNVLGNKFFSWVFSYLLGQPIKDTLCGTKVLRRRDYQKIAEIPIRYRERAYGQTNISRFRHGWLLLKMTLLAAKKIKFVNLQA</sequence>
<organism evidence="2 3">
    <name type="scientific">Candidatus Shapirobacteria bacterium CG09_land_8_20_14_0_10_49_15</name>
    <dbReference type="NCBI Taxonomy" id="1974482"/>
    <lineage>
        <taxon>Bacteria</taxon>
        <taxon>Candidatus Shapironibacteriota</taxon>
    </lineage>
</organism>
<evidence type="ECO:0000313" key="2">
    <source>
        <dbReference type="EMBL" id="PIU02290.1"/>
    </source>
</evidence>
<dbReference type="EMBL" id="PEZK01000018">
    <property type="protein sequence ID" value="PIU02290.1"/>
    <property type="molecule type" value="Genomic_DNA"/>
</dbReference>
<dbReference type="AlphaFoldDB" id="A0A2M6XB37"/>
<dbReference type="Pfam" id="PF00535">
    <property type="entry name" value="Glycos_transf_2"/>
    <property type="match status" value="1"/>
</dbReference>
<accession>A0A2M6XB37</accession>
<evidence type="ECO:0000259" key="1">
    <source>
        <dbReference type="Pfam" id="PF00535"/>
    </source>
</evidence>
<dbReference type="Gene3D" id="3.90.550.10">
    <property type="entry name" value="Spore Coat Polysaccharide Biosynthesis Protein SpsA, Chain A"/>
    <property type="match status" value="1"/>
</dbReference>
<evidence type="ECO:0000313" key="3">
    <source>
        <dbReference type="Proteomes" id="UP000231214"/>
    </source>
</evidence>
<dbReference type="SUPFAM" id="SSF53448">
    <property type="entry name" value="Nucleotide-diphospho-sugar transferases"/>
    <property type="match status" value="1"/>
</dbReference>
<dbReference type="GO" id="GO:0016740">
    <property type="term" value="F:transferase activity"/>
    <property type="evidence" value="ECO:0007669"/>
    <property type="project" value="UniProtKB-KW"/>
</dbReference>
<feature type="domain" description="Glycosyltransferase 2-like" evidence="1">
    <location>
        <begin position="37"/>
        <end position="174"/>
    </location>
</feature>